<evidence type="ECO:0000313" key="2">
    <source>
        <dbReference type="EMBL" id="MED6165125.1"/>
    </source>
</evidence>
<evidence type="ECO:0000313" key="3">
    <source>
        <dbReference type="Proteomes" id="UP001341840"/>
    </source>
</evidence>
<reference evidence="2 3" key="1">
    <citation type="journal article" date="2023" name="Plants (Basel)">
        <title>Bridging the Gap: Combining Genomics and Transcriptomics Approaches to Understand Stylosanthes scabra, an Orphan Legume from the Brazilian Caatinga.</title>
        <authorList>
            <person name="Ferreira-Neto J.R.C."/>
            <person name="da Silva M.D."/>
            <person name="Binneck E."/>
            <person name="de Melo N.F."/>
            <person name="da Silva R.H."/>
            <person name="de Melo A.L.T.M."/>
            <person name="Pandolfi V."/>
            <person name="Bustamante F.O."/>
            <person name="Brasileiro-Vidal A.C."/>
            <person name="Benko-Iseppon A.M."/>
        </authorList>
    </citation>
    <scope>NUCLEOTIDE SEQUENCE [LARGE SCALE GENOMIC DNA]</scope>
    <source>
        <tissue evidence="2">Leaves</tissue>
    </source>
</reference>
<feature type="region of interest" description="Disordered" evidence="1">
    <location>
        <begin position="1"/>
        <end position="41"/>
    </location>
</feature>
<accession>A0ABU6UXU2</accession>
<feature type="region of interest" description="Disordered" evidence="1">
    <location>
        <begin position="63"/>
        <end position="84"/>
    </location>
</feature>
<name>A0ABU6UXU2_9FABA</name>
<proteinExistence type="predicted"/>
<protein>
    <submittedName>
        <fullName evidence="2">Uncharacterized protein</fullName>
    </submittedName>
</protein>
<gene>
    <name evidence="2" type="ORF">PIB30_096613</name>
</gene>
<organism evidence="2 3">
    <name type="scientific">Stylosanthes scabra</name>
    <dbReference type="NCBI Taxonomy" id="79078"/>
    <lineage>
        <taxon>Eukaryota</taxon>
        <taxon>Viridiplantae</taxon>
        <taxon>Streptophyta</taxon>
        <taxon>Embryophyta</taxon>
        <taxon>Tracheophyta</taxon>
        <taxon>Spermatophyta</taxon>
        <taxon>Magnoliopsida</taxon>
        <taxon>eudicotyledons</taxon>
        <taxon>Gunneridae</taxon>
        <taxon>Pentapetalae</taxon>
        <taxon>rosids</taxon>
        <taxon>fabids</taxon>
        <taxon>Fabales</taxon>
        <taxon>Fabaceae</taxon>
        <taxon>Papilionoideae</taxon>
        <taxon>50 kb inversion clade</taxon>
        <taxon>dalbergioids sensu lato</taxon>
        <taxon>Dalbergieae</taxon>
        <taxon>Pterocarpus clade</taxon>
        <taxon>Stylosanthes</taxon>
    </lineage>
</organism>
<evidence type="ECO:0000256" key="1">
    <source>
        <dbReference type="SAM" id="MobiDB-lite"/>
    </source>
</evidence>
<dbReference type="EMBL" id="JASCZI010123135">
    <property type="protein sequence ID" value="MED6165125.1"/>
    <property type="molecule type" value="Genomic_DNA"/>
</dbReference>
<dbReference type="Proteomes" id="UP001341840">
    <property type="component" value="Unassembled WGS sequence"/>
</dbReference>
<keyword evidence="3" id="KW-1185">Reference proteome</keyword>
<sequence>MQIGPRATRPTVSSHEGTARAHGSCDGTYRGVRWRDGDREQPEWDFGTVRSLGGVVWARALDRGPHMWNPRHVRPRGQDVRPHG</sequence>
<comment type="caution">
    <text evidence="2">The sequence shown here is derived from an EMBL/GenBank/DDBJ whole genome shotgun (WGS) entry which is preliminary data.</text>
</comment>